<dbReference type="RefSeq" id="WP_168451686.1">
    <property type="nucleotide sequence ID" value="NZ_JAAWWK010000006.1"/>
</dbReference>
<evidence type="ECO:0000313" key="3">
    <source>
        <dbReference type="Proteomes" id="UP000765845"/>
    </source>
</evidence>
<dbReference type="PROSITE" id="PS00409">
    <property type="entry name" value="PROKAR_NTER_METHYL"/>
    <property type="match status" value="1"/>
</dbReference>
<keyword evidence="3" id="KW-1185">Reference proteome</keyword>
<keyword evidence="1" id="KW-0472">Membrane</keyword>
<comment type="caution">
    <text evidence="2">The sequence shown here is derived from an EMBL/GenBank/DDBJ whole genome shotgun (WGS) entry which is preliminary data.</text>
</comment>
<dbReference type="InterPro" id="IPR032092">
    <property type="entry name" value="PilW"/>
</dbReference>
<keyword evidence="1" id="KW-0812">Transmembrane</keyword>
<evidence type="ECO:0000256" key="1">
    <source>
        <dbReference type="SAM" id="Phobius"/>
    </source>
</evidence>
<sequence>MIAPRQHQRGLSLIELLISMSIGAFMLIGIISLVAAVSATRTRLATSSEQIENARYSMFLFNEDVAVAGFFGEYHPGVGIGDYQLTDPCDDSGLAANLGFDSGTIELPVPVSGVAAGDPLPDCIAAESPVANAEVLTVRRVDVTPVAVADIAASNTTPYLQIALCALDASPYLLHTDPVQLTLRNKACDAPAVAWPYQVTSYFLSTCEDCSNGGDGRPTLKFARYANGTLSVEALVSGVEDMHFQYGLDLTGDGSPDCYVDNPALAAAPAGCAVAGWSATPVENWQNVVAIKVHLLVRAETETLEAVADDTYDIGRAARVGPFDDRFKRQVSSSVIMLPNVAGPRE</sequence>
<protein>
    <submittedName>
        <fullName evidence="2">Pilus assembly protein PilW</fullName>
    </submittedName>
</protein>
<keyword evidence="1" id="KW-1133">Transmembrane helix</keyword>
<proteinExistence type="predicted"/>
<organism evidence="2 3">
    <name type="scientific">Spongiibacter thalassae</name>
    <dbReference type="NCBI Taxonomy" id="2721624"/>
    <lineage>
        <taxon>Bacteria</taxon>
        <taxon>Pseudomonadati</taxon>
        <taxon>Pseudomonadota</taxon>
        <taxon>Gammaproteobacteria</taxon>
        <taxon>Cellvibrionales</taxon>
        <taxon>Spongiibacteraceae</taxon>
        <taxon>Spongiibacter</taxon>
    </lineage>
</organism>
<name>A0ABX1GHW2_9GAMM</name>
<gene>
    <name evidence="2" type="ORF">HCU74_15480</name>
</gene>
<accession>A0ABX1GHW2</accession>
<feature type="transmembrane region" description="Helical" evidence="1">
    <location>
        <begin position="12"/>
        <end position="37"/>
    </location>
</feature>
<evidence type="ECO:0000313" key="2">
    <source>
        <dbReference type="EMBL" id="NKI18809.1"/>
    </source>
</evidence>
<dbReference type="Proteomes" id="UP000765845">
    <property type="component" value="Unassembled WGS sequence"/>
</dbReference>
<reference evidence="2 3" key="1">
    <citation type="submission" date="2020-04" db="EMBL/GenBank/DDBJ databases">
        <authorList>
            <person name="Yoon J."/>
        </authorList>
    </citation>
    <scope>NUCLEOTIDE SEQUENCE [LARGE SCALE GENOMIC DNA]</scope>
    <source>
        <strain evidence="2 3">KMU-166</strain>
    </source>
</reference>
<dbReference type="Pfam" id="PF07963">
    <property type="entry name" value="N_methyl"/>
    <property type="match status" value="1"/>
</dbReference>
<dbReference type="InterPro" id="IPR012902">
    <property type="entry name" value="N_methyl_site"/>
</dbReference>
<dbReference type="Pfam" id="PF16074">
    <property type="entry name" value="PilW"/>
    <property type="match status" value="1"/>
</dbReference>
<dbReference type="EMBL" id="JAAWWK010000006">
    <property type="protein sequence ID" value="NKI18809.1"/>
    <property type="molecule type" value="Genomic_DNA"/>
</dbReference>